<dbReference type="AlphaFoldDB" id="A0A1G8GJX8"/>
<name>A0A1G8GJX8_9VIBR</name>
<dbReference type="OrthoDB" id="5901335at2"/>
<keyword evidence="1" id="KW-0812">Transmembrane</keyword>
<accession>A0A1G8GJX8</accession>
<keyword evidence="1" id="KW-1133">Transmembrane helix</keyword>
<proteinExistence type="predicted"/>
<dbReference type="STRING" id="861298.SAMN04488136_13826"/>
<keyword evidence="3" id="KW-1185">Reference proteome</keyword>
<keyword evidence="1" id="KW-0472">Membrane</keyword>
<dbReference type="Proteomes" id="UP000198854">
    <property type="component" value="Unassembled WGS sequence"/>
</dbReference>
<organism evidence="2 3">
    <name type="scientific">Vibrio xiamenensis</name>
    <dbReference type="NCBI Taxonomy" id="861298"/>
    <lineage>
        <taxon>Bacteria</taxon>
        <taxon>Pseudomonadati</taxon>
        <taxon>Pseudomonadota</taxon>
        <taxon>Gammaproteobacteria</taxon>
        <taxon>Vibrionales</taxon>
        <taxon>Vibrionaceae</taxon>
        <taxon>Vibrio</taxon>
    </lineage>
</organism>
<evidence type="ECO:0000256" key="1">
    <source>
        <dbReference type="SAM" id="Phobius"/>
    </source>
</evidence>
<dbReference type="EMBL" id="FNDD01000038">
    <property type="protein sequence ID" value="SDH94673.1"/>
    <property type="molecule type" value="Genomic_DNA"/>
</dbReference>
<evidence type="ECO:0000313" key="2">
    <source>
        <dbReference type="EMBL" id="SDH94673.1"/>
    </source>
</evidence>
<evidence type="ECO:0000313" key="3">
    <source>
        <dbReference type="Proteomes" id="UP000198854"/>
    </source>
</evidence>
<dbReference type="RefSeq" id="WP_093279097.1">
    <property type="nucleotide sequence ID" value="NZ_FNDD01000038.1"/>
</dbReference>
<protein>
    <recommendedName>
        <fullName evidence="4">Solute-binding protein family 3/N-terminal domain-containing protein</fullName>
    </recommendedName>
</protein>
<reference evidence="3" key="1">
    <citation type="submission" date="2016-10" db="EMBL/GenBank/DDBJ databases">
        <authorList>
            <person name="Varghese N."/>
            <person name="Submissions S."/>
        </authorList>
    </citation>
    <scope>NUCLEOTIDE SEQUENCE [LARGE SCALE GENOMIC DNA]</scope>
    <source>
        <strain evidence="3">CGMCC 1.10228</strain>
    </source>
</reference>
<sequence>MDVLVAKLWSQQQIRLACHVFISLLFGAGLVWLSAPTAQTPKPKHVAFNQLSCADTERFTSLSSKPTLTILIPAHTMAKKALSVLCVDSTILAHYANVKVVWQTRQALSPKMLFQHRFDVMWERDYRLSGLIPNYQDHYRNLIQLPTYSAYWYSNQHDFTPTTDYFQHHKIGLLADRYSLSGYQIPLKQLAKFGLDEQAQQVRLYPSRSALITALKNGDVDVIADSNFSPINQTGGAMTHAIIADNLPLGAWFISRQITGDALTRAIHDRLVRLTAS</sequence>
<feature type="transmembrane region" description="Helical" evidence="1">
    <location>
        <begin position="16"/>
        <end position="35"/>
    </location>
</feature>
<gene>
    <name evidence="2" type="ORF">SAMN04488136_13826</name>
</gene>
<evidence type="ECO:0008006" key="4">
    <source>
        <dbReference type="Google" id="ProtNLM"/>
    </source>
</evidence>